<protein>
    <submittedName>
        <fullName evidence="2">Tetratricopeptide repeat protein</fullName>
    </submittedName>
</protein>
<dbReference type="Gene3D" id="1.25.40.10">
    <property type="entry name" value="Tetratricopeptide repeat domain"/>
    <property type="match status" value="2"/>
</dbReference>
<dbReference type="InterPro" id="IPR019734">
    <property type="entry name" value="TPR_rpt"/>
</dbReference>
<dbReference type="EMBL" id="DXBE01000039">
    <property type="protein sequence ID" value="HIZ69270.1"/>
    <property type="molecule type" value="Genomic_DNA"/>
</dbReference>
<reference evidence="2" key="1">
    <citation type="journal article" date="2021" name="PeerJ">
        <title>Extensive microbial diversity within the chicken gut microbiome revealed by metagenomics and culture.</title>
        <authorList>
            <person name="Gilroy R."/>
            <person name="Ravi A."/>
            <person name="Getino M."/>
            <person name="Pursley I."/>
            <person name="Horton D.L."/>
            <person name="Alikhan N.F."/>
            <person name="Baker D."/>
            <person name="Gharbi K."/>
            <person name="Hall N."/>
            <person name="Watson M."/>
            <person name="Adriaenssens E.M."/>
            <person name="Foster-Nyarko E."/>
            <person name="Jarju S."/>
            <person name="Secka A."/>
            <person name="Antonio M."/>
            <person name="Oren A."/>
            <person name="Chaudhuri R.R."/>
            <person name="La Ragione R."/>
            <person name="Hildebrand F."/>
            <person name="Pallen M.J."/>
        </authorList>
    </citation>
    <scope>NUCLEOTIDE SEQUENCE</scope>
    <source>
        <strain evidence="2">ChiHecec3B27-8219</strain>
    </source>
</reference>
<feature type="signal peptide" evidence="1">
    <location>
        <begin position="1"/>
        <end position="19"/>
    </location>
</feature>
<name>A0A9D2FYW2_9BACT</name>
<dbReference type="Proteomes" id="UP000824055">
    <property type="component" value="Unassembled WGS sequence"/>
</dbReference>
<sequence length="214" mass="25298">MRLCLLFLFLNLAALQAQAQTSPALSREERREADARELGKALEYFAAAKYHEALLILDRLDSLYKLNPRYRAYLGVCHYYEWNYEQAIRYLEESLPHLDNFSPAERSFYYWADAESHFRLGRYQEAVPLYEKMLTLCHDNEKPDAYYRLGFCSVFEEDWSEALRYLRLSLKYYRQLRDTPDLKARVAQITNMIRGCEEKVGRQADSIPQPAPKP</sequence>
<dbReference type="Pfam" id="PF14559">
    <property type="entry name" value="TPR_19"/>
    <property type="match status" value="1"/>
</dbReference>
<dbReference type="AlphaFoldDB" id="A0A9D2FYW2"/>
<keyword evidence="1" id="KW-0732">Signal</keyword>
<proteinExistence type="predicted"/>
<comment type="caution">
    <text evidence="2">The sequence shown here is derived from an EMBL/GenBank/DDBJ whole genome shotgun (WGS) entry which is preliminary data.</text>
</comment>
<gene>
    <name evidence="2" type="ORF">H9966_05195</name>
</gene>
<organism evidence="2 3">
    <name type="scientific">Candidatus Prevotella avicola</name>
    <dbReference type="NCBI Taxonomy" id="2838738"/>
    <lineage>
        <taxon>Bacteria</taxon>
        <taxon>Pseudomonadati</taxon>
        <taxon>Bacteroidota</taxon>
        <taxon>Bacteroidia</taxon>
        <taxon>Bacteroidales</taxon>
        <taxon>Prevotellaceae</taxon>
        <taxon>Prevotella</taxon>
    </lineage>
</organism>
<evidence type="ECO:0000256" key="1">
    <source>
        <dbReference type="SAM" id="SignalP"/>
    </source>
</evidence>
<evidence type="ECO:0000313" key="2">
    <source>
        <dbReference type="EMBL" id="HIZ69270.1"/>
    </source>
</evidence>
<dbReference type="SMART" id="SM00028">
    <property type="entry name" value="TPR"/>
    <property type="match status" value="3"/>
</dbReference>
<feature type="chain" id="PRO_5038679730" evidence="1">
    <location>
        <begin position="20"/>
        <end position="214"/>
    </location>
</feature>
<dbReference type="SUPFAM" id="SSF48452">
    <property type="entry name" value="TPR-like"/>
    <property type="match status" value="1"/>
</dbReference>
<dbReference type="InterPro" id="IPR011990">
    <property type="entry name" value="TPR-like_helical_dom_sf"/>
</dbReference>
<reference evidence="2" key="2">
    <citation type="submission" date="2021-04" db="EMBL/GenBank/DDBJ databases">
        <authorList>
            <person name="Gilroy R."/>
        </authorList>
    </citation>
    <scope>NUCLEOTIDE SEQUENCE</scope>
    <source>
        <strain evidence="2">ChiHecec3B27-8219</strain>
    </source>
</reference>
<evidence type="ECO:0000313" key="3">
    <source>
        <dbReference type="Proteomes" id="UP000824055"/>
    </source>
</evidence>
<accession>A0A9D2FYW2</accession>